<organism evidence="8">
    <name type="scientific">Hexamita inflata</name>
    <dbReference type="NCBI Taxonomy" id="28002"/>
    <lineage>
        <taxon>Eukaryota</taxon>
        <taxon>Metamonada</taxon>
        <taxon>Diplomonadida</taxon>
        <taxon>Hexamitidae</taxon>
        <taxon>Hexamitinae</taxon>
        <taxon>Hexamita</taxon>
    </lineage>
</organism>
<dbReference type="EMBL" id="CATOUU010001064">
    <property type="protein sequence ID" value="CAI9969709.1"/>
    <property type="molecule type" value="Genomic_DNA"/>
</dbReference>
<evidence type="ECO:0000256" key="4">
    <source>
        <dbReference type="PROSITE-ProRule" id="PRU00175"/>
    </source>
</evidence>
<evidence type="ECO:0000313" key="9">
    <source>
        <dbReference type="EMBL" id="CAL5999566.1"/>
    </source>
</evidence>
<evidence type="ECO:0000313" key="10">
    <source>
        <dbReference type="Proteomes" id="UP001642409"/>
    </source>
</evidence>
<reference evidence="9 10" key="2">
    <citation type="submission" date="2024-07" db="EMBL/GenBank/DDBJ databases">
        <authorList>
            <person name="Akdeniz Z."/>
        </authorList>
    </citation>
    <scope>NUCLEOTIDE SEQUENCE [LARGE SCALE GENOMIC DNA]</scope>
</reference>
<protein>
    <submittedName>
        <fullName evidence="8">C3HC4 type (RING finger) domain-containing protein</fullName>
    </submittedName>
</protein>
<dbReference type="SMART" id="SM00184">
    <property type="entry name" value="RING"/>
    <property type="match status" value="1"/>
</dbReference>
<evidence type="ECO:0000256" key="3">
    <source>
        <dbReference type="ARBA" id="ARBA00022833"/>
    </source>
</evidence>
<dbReference type="GO" id="GO:0008270">
    <property type="term" value="F:zinc ion binding"/>
    <property type="evidence" value="ECO:0007669"/>
    <property type="project" value="UniProtKB-KW"/>
</dbReference>
<accession>A0AA86RBX1</accession>
<keyword evidence="6" id="KW-0812">Transmembrane</keyword>
<dbReference type="PROSITE" id="PS50089">
    <property type="entry name" value="ZF_RING_2"/>
    <property type="match status" value="1"/>
</dbReference>
<keyword evidence="6" id="KW-1133">Transmembrane helix</keyword>
<feature type="domain" description="RING-type" evidence="7">
    <location>
        <begin position="44"/>
        <end position="80"/>
    </location>
</feature>
<feature type="transmembrane region" description="Helical" evidence="6">
    <location>
        <begin position="152"/>
        <end position="169"/>
    </location>
</feature>
<keyword evidence="6" id="KW-0472">Membrane</keyword>
<reference evidence="8" key="1">
    <citation type="submission" date="2023-06" db="EMBL/GenBank/DDBJ databases">
        <authorList>
            <person name="Kurt Z."/>
        </authorList>
    </citation>
    <scope>NUCLEOTIDE SEQUENCE</scope>
</reference>
<keyword evidence="1" id="KW-0479">Metal-binding</keyword>
<sequence>MHKTCTVQQPCSITTTRLLRKFSISTIESQKLVSDAIVIENFNCLLCFNQLISPVLLPCGHSLCYECIQKQKQKMCPICKKLFEEDDLQTILLGKDNGKDNRPDNNIINQFKQQQTTLLSLQEQVEQLKLYNQQLKEEISSKSSLMQQINKRYSIAVAMLIALSIYVFQK</sequence>
<keyword evidence="10" id="KW-1185">Reference proteome</keyword>
<evidence type="ECO:0000256" key="1">
    <source>
        <dbReference type="ARBA" id="ARBA00022723"/>
    </source>
</evidence>
<evidence type="ECO:0000313" key="8">
    <source>
        <dbReference type="EMBL" id="CAI9969709.1"/>
    </source>
</evidence>
<dbReference type="SUPFAM" id="SSF57850">
    <property type="entry name" value="RING/U-box"/>
    <property type="match status" value="1"/>
</dbReference>
<evidence type="ECO:0000256" key="5">
    <source>
        <dbReference type="SAM" id="Coils"/>
    </source>
</evidence>
<dbReference type="PANTHER" id="PTHR23327">
    <property type="entry name" value="RING FINGER PROTEIN 127"/>
    <property type="match status" value="1"/>
</dbReference>
<feature type="coiled-coil region" evidence="5">
    <location>
        <begin position="118"/>
        <end position="152"/>
    </location>
</feature>
<evidence type="ECO:0000259" key="7">
    <source>
        <dbReference type="PROSITE" id="PS50089"/>
    </source>
</evidence>
<evidence type="ECO:0000256" key="2">
    <source>
        <dbReference type="ARBA" id="ARBA00022771"/>
    </source>
</evidence>
<gene>
    <name evidence="9" type="ORF">HINF_LOCUS16273</name>
    <name evidence="8" type="ORF">HINF_LOCUS57354</name>
</gene>
<proteinExistence type="predicted"/>
<dbReference type="InterPro" id="IPR013083">
    <property type="entry name" value="Znf_RING/FYVE/PHD"/>
</dbReference>
<keyword evidence="2 4" id="KW-0863">Zinc-finger</keyword>
<dbReference type="AlphaFoldDB" id="A0AA86RBX1"/>
<evidence type="ECO:0000256" key="6">
    <source>
        <dbReference type="SAM" id="Phobius"/>
    </source>
</evidence>
<comment type="caution">
    <text evidence="8">The sequence shown here is derived from an EMBL/GenBank/DDBJ whole genome shotgun (WGS) entry which is preliminary data.</text>
</comment>
<keyword evidence="5" id="KW-0175">Coiled coil</keyword>
<dbReference type="InterPro" id="IPR001841">
    <property type="entry name" value="Znf_RING"/>
</dbReference>
<keyword evidence="3" id="KW-0862">Zinc</keyword>
<dbReference type="Proteomes" id="UP001642409">
    <property type="component" value="Unassembled WGS sequence"/>
</dbReference>
<dbReference type="PROSITE" id="PS00518">
    <property type="entry name" value="ZF_RING_1"/>
    <property type="match status" value="1"/>
</dbReference>
<name>A0AA86RBX1_9EUKA</name>
<dbReference type="InterPro" id="IPR017907">
    <property type="entry name" value="Znf_RING_CS"/>
</dbReference>
<dbReference type="Gene3D" id="3.30.40.10">
    <property type="entry name" value="Zinc/RING finger domain, C3HC4 (zinc finger)"/>
    <property type="match status" value="1"/>
</dbReference>
<dbReference type="EMBL" id="CAXDID020000040">
    <property type="protein sequence ID" value="CAL5999566.1"/>
    <property type="molecule type" value="Genomic_DNA"/>
</dbReference>
<dbReference type="CDD" id="cd16449">
    <property type="entry name" value="RING-HC"/>
    <property type="match status" value="1"/>
</dbReference>
<dbReference type="Pfam" id="PF13920">
    <property type="entry name" value="zf-C3HC4_3"/>
    <property type="match status" value="1"/>
</dbReference>